<keyword evidence="2" id="KW-1185">Reference proteome</keyword>
<dbReference type="AlphaFoldDB" id="A0A9X1PG42"/>
<protein>
    <submittedName>
        <fullName evidence="1">Uncharacterized protein</fullName>
    </submittedName>
</protein>
<dbReference type="Proteomes" id="UP001139000">
    <property type="component" value="Unassembled WGS sequence"/>
</dbReference>
<organism evidence="1 2">
    <name type="scientific">Dyadobacter chenwenxiniae</name>
    <dbReference type="NCBI Taxonomy" id="2906456"/>
    <lineage>
        <taxon>Bacteria</taxon>
        <taxon>Pseudomonadati</taxon>
        <taxon>Bacteroidota</taxon>
        <taxon>Cytophagia</taxon>
        <taxon>Cytophagales</taxon>
        <taxon>Spirosomataceae</taxon>
        <taxon>Dyadobacter</taxon>
    </lineage>
</organism>
<dbReference type="RefSeq" id="WP_234653390.1">
    <property type="nucleotide sequence ID" value="NZ_CP094997.1"/>
</dbReference>
<evidence type="ECO:0000313" key="1">
    <source>
        <dbReference type="EMBL" id="MCF0060557.1"/>
    </source>
</evidence>
<sequence>MQLQNPRQRYQFKSIYNKIDTLRSNGRKAVVDGKYSDAKAKYNRLSEMEVCDAARKEADVDNELGELRTLKGKQEISVEIVAGVGANKPLYKVNSDSSPVNYSERCQWILGHQGKSI</sequence>
<evidence type="ECO:0000313" key="2">
    <source>
        <dbReference type="Proteomes" id="UP001139000"/>
    </source>
</evidence>
<dbReference type="EMBL" id="JAJTTC010000001">
    <property type="protein sequence ID" value="MCF0060557.1"/>
    <property type="molecule type" value="Genomic_DNA"/>
</dbReference>
<reference evidence="1" key="1">
    <citation type="submission" date="2021-12" db="EMBL/GenBank/DDBJ databases">
        <title>Novel species in genus Dyadobacter.</title>
        <authorList>
            <person name="Ma C."/>
        </authorList>
    </citation>
    <scope>NUCLEOTIDE SEQUENCE</scope>
    <source>
        <strain evidence="1">LJ419</strain>
    </source>
</reference>
<name>A0A9X1PG42_9BACT</name>
<accession>A0A9X1PG42</accession>
<proteinExistence type="predicted"/>
<gene>
    <name evidence="1" type="ORF">LXM26_03575</name>
</gene>
<comment type="caution">
    <text evidence="1">The sequence shown here is derived from an EMBL/GenBank/DDBJ whole genome shotgun (WGS) entry which is preliminary data.</text>
</comment>